<dbReference type="PANTHER" id="PTHR13952:SF5">
    <property type="entry name" value="U1 SMALL NUCLEAR RIBONUCLEOPROTEIN 70 KDA"/>
    <property type="match status" value="1"/>
</dbReference>
<dbReference type="InterPro" id="IPR035979">
    <property type="entry name" value="RBD_domain_sf"/>
</dbReference>
<dbReference type="GO" id="GO:0071004">
    <property type="term" value="C:U2-type prespliceosome"/>
    <property type="evidence" value="ECO:0007669"/>
    <property type="project" value="TreeGrafter"/>
</dbReference>
<dbReference type="Pfam" id="PF00076">
    <property type="entry name" value="RRM_1"/>
    <property type="match status" value="1"/>
</dbReference>
<dbReference type="OrthoDB" id="4207594at2759"/>
<evidence type="ECO:0000256" key="2">
    <source>
        <dbReference type="ARBA" id="ARBA00022884"/>
    </source>
</evidence>
<feature type="region of interest" description="Disordered" evidence="6">
    <location>
        <begin position="228"/>
        <end position="303"/>
    </location>
</feature>
<evidence type="ECO:0000256" key="6">
    <source>
        <dbReference type="SAM" id="MobiDB-lite"/>
    </source>
</evidence>
<reference evidence="8 9" key="1">
    <citation type="submission" date="2020-07" db="EMBL/GenBank/DDBJ databases">
        <title>The yeast mating-type switching endonuclease HO is a domesticated member of an unorthodox homing genetic element family.</title>
        <authorList>
            <person name="Coughlan A.Y."/>
            <person name="Lombardi L."/>
            <person name="Braun-Galleani S."/>
            <person name="Martos A.R."/>
            <person name="Galeote V."/>
            <person name="Bigey F."/>
            <person name="Dequin S."/>
            <person name="Byrne K.P."/>
            <person name="Wolfe K.H."/>
        </authorList>
    </citation>
    <scope>NUCLEOTIDE SEQUENCE [LARGE SCALE GENOMIC DNA]</scope>
    <source>
        <strain evidence="8 9">NRRL Y-6702</strain>
    </source>
</reference>
<dbReference type="EMBL" id="CP058609">
    <property type="protein sequence ID" value="QLG73872.1"/>
    <property type="molecule type" value="Genomic_DNA"/>
</dbReference>
<dbReference type="InterPro" id="IPR022023">
    <property type="entry name" value="U1snRNP70_N"/>
</dbReference>
<feature type="compositionally biased region" description="Polar residues" evidence="6">
    <location>
        <begin position="247"/>
        <end position="264"/>
    </location>
</feature>
<keyword evidence="3" id="KW-0539">Nucleus</keyword>
<protein>
    <recommendedName>
        <fullName evidence="7">RRM domain-containing protein</fullName>
    </recommendedName>
</protein>
<dbReference type="GO" id="GO:0030619">
    <property type="term" value="F:U1 snRNA binding"/>
    <property type="evidence" value="ECO:0007669"/>
    <property type="project" value="TreeGrafter"/>
</dbReference>
<dbReference type="SUPFAM" id="SSF54928">
    <property type="entry name" value="RNA-binding domain, RBD"/>
    <property type="match status" value="1"/>
</dbReference>
<comment type="subcellular location">
    <subcellularLocation>
        <location evidence="1">Nucleus</location>
    </subcellularLocation>
</comment>
<dbReference type="PANTHER" id="PTHR13952">
    <property type="entry name" value="U1 SMALL NUCLEAR RIBONUCLEOPROTEIN 70 KD"/>
    <property type="match status" value="1"/>
</dbReference>
<evidence type="ECO:0000256" key="3">
    <source>
        <dbReference type="ARBA" id="ARBA00023242"/>
    </source>
</evidence>
<dbReference type="GO" id="GO:0003729">
    <property type="term" value="F:mRNA binding"/>
    <property type="evidence" value="ECO:0007669"/>
    <property type="project" value="TreeGrafter"/>
</dbReference>
<gene>
    <name evidence="8" type="ORF">HG535_0F03830</name>
</gene>
<dbReference type="Proteomes" id="UP000509704">
    <property type="component" value="Chromosome 6"/>
</dbReference>
<evidence type="ECO:0000313" key="9">
    <source>
        <dbReference type="Proteomes" id="UP000509704"/>
    </source>
</evidence>
<dbReference type="KEGG" id="zmk:HG535_0F03830"/>
<dbReference type="GO" id="GO:0000398">
    <property type="term" value="P:mRNA splicing, via spliceosome"/>
    <property type="evidence" value="ECO:0007669"/>
    <property type="project" value="TreeGrafter"/>
</dbReference>
<dbReference type="InterPro" id="IPR000504">
    <property type="entry name" value="RRM_dom"/>
</dbReference>
<evidence type="ECO:0000256" key="1">
    <source>
        <dbReference type="ARBA" id="ARBA00004123"/>
    </source>
</evidence>
<keyword evidence="2 5" id="KW-0694">RNA-binding</keyword>
<sequence>MNHNISKFPPDVSKLFKARPPLQYKRQVDYPLEKRQTNPHITGVSHLLGSQLNEYRNRFSEGSSNEHIKEYEKAVTSKINELRSLDEKLKNWEPNNDPNIKHTDPYRTIFVGRLSYEVNEVELQKEFIKFGEIEKVRVVRDKITNKSRGYAFVVFTNPQSSKLACKEIGVHRGLEIGGRTCIVDIERGRTVKYFKPRRLGGGLGGRGYTKMYRKSDRPFRRPVMERDPVILPNPKTFPTRPVYTGPSRFSRSPASTQTASSMPSNRYGANAGQEVPPVQTSYRSRNARAQESNKVQKTEEPDY</sequence>
<dbReference type="PROSITE" id="PS50102">
    <property type="entry name" value="RRM"/>
    <property type="match status" value="1"/>
</dbReference>
<dbReference type="Gene3D" id="3.30.70.330">
    <property type="match status" value="1"/>
</dbReference>
<dbReference type="InterPro" id="IPR012677">
    <property type="entry name" value="Nucleotide-bd_a/b_plait_sf"/>
</dbReference>
<evidence type="ECO:0000256" key="4">
    <source>
        <dbReference type="ARBA" id="ARBA00023274"/>
    </source>
</evidence>
<evidence type="ECO:0000259" key="7">
    <source>
        <dbReference type="PROSITE" id="PS50102"/>
    </source>
</evidence>
<feature type="domain" description="RRM" evidence="7">
    <location>
        <begin position="107"/>
        <end position="188"/>
    </location>
</feature>
<name>A0A7H9B822_ZYGMR</name>
<keyword evidence="9" id="KW-1185">Reference proteome</keyword>
<proteinExistence type="predicted"/>
<dbReference type="RefSeq" id="XP_037145598.1">
    <property type="nucleotide sequence ID" value="XM_037289703.1"/>
</dbReference>
<dbReference type="CDD" id="cd21615">
    <property type="entry name" value="RRM_SNP1_like"/>
    <property type="match status" value="1"/>
</dbReference>
<feature type="compositionally biased region" description="Polar residues" evidence="6">
    <location>
        <begin position="278"/>
        <end position="293"/>
    </location>
</feature>
<evidence type="ECO:0000256" key="5">
    <source>
        <dbReference type="PROSITE-ProRule" id="PRU00176"/>
    </source>
</evidence>
<dbReference type="GO" id="GO:0071011">
    <property type="term" value="C:precatalytic spliceosome"/>
    <property type="evidence" value="ECO:0007669"/>
    <property type="project" value="TreeGrafter"/>
</dbReference>
<dbReference type="GO" id="GO:0005685">
    <property type="term" value="C:U1 snRNP"/>
    <property type="evidence" value="ECO:0007669"/>
    <property type="project" value="TreeGrafter"/>
</dbReference>
<dbReference type="InterPro" id="IPR051183">
    <property type="entry name" value="U1_U11-U12_snRNP_70-35kDa"/>
</dbReference>
<organism evidence="8 9">
    <name type="scientific">Zygotorulaspora mrakii</name>
    <name type="common">Zygosaccharomyces mrakii</name>
    <dbReference type="NCBI Taxonomy" id="42260"/>
    <lineage>
        <taxon>Eukaryota</taxon>
        <taxon>Fungi</taxon>
        <taxon>Dikarya</taxon>
        <taxon>Ascomycota</taxon>
        <taxon>Saccharomycotina</taxon>
        <taxon>Saccharomycetes</taxon>
        <taxon>Saccharomycetales</taxon>
        <taxon>Saccharomycetaceae</taxon>
        <taxon>Zygotorulaspora</taxon>
    </lineage>
</organism>
<dbReference type="AlphaFoldDB" id="A0A7H9B822"/>
<keyword evidence="4" id="KW-0687">Ribonucleoprotein</keyword>
<accession>A0A7H9B822</accession>
<dbReference type="GeneID" id="59237631"/>
<evidence type="ECO:0000313" key="8">
    <source>
        <dbReference type="EMBL" id="QLG73872.1"/>
    </source>
</evidence>
<dbReference type="Pfam" id="PF12220">
    <property type="entry name" value="U1snRNP70_N"/>
    <property type="match status" value="1"/>
</dbReference>
<dbReference type="SMART" id="SM00360">
    <property type="entry name" value="RRM"/>
    <property type="match status" value="1"/>
</dbReference>
<feature type="compositionally biased region" description="Basic and acidic residues" evidence="6">
    <location>
        <begin position="294"/>
        <end position="303"/>
    </location>
</feature>